<comment type="caution">
    <text evidence="2">The sequence shown here is derived from an EMBL/GenBank/DDBJ whole genome shotgun (WGS) entry which is preliminary data.</text>
</comment>
<dbReference type="EMBL" id="NHRY01000243">
    <property type="protein sequence ID" value="PPQ28447.1"/>
    <property type="molecule type" value="Genomic_DNA"/>
</dbReference>
<reference evidence="2 3" key="1">
    <citation type="journal article" date="2018" name="Arch. Microbiol.">
        <title>New insights into the metabolic potential of the phototrophic purple bacterium Rhodopila globiformis DSM 161(T) from its draft genome sequence and evidence for a vanadium-dependent nitrogenase.</title>
        <authorList>
            <person name="Imhoff J.F."/>
            <person name="Rahn T."/>
            <person name="Kunzel S."/>
            <person name="Neulinger S.C."/>
        </authorList>
    </citation>
    <scope>NUCLEOTIDE SEQUENCE [LARGE SCALE GENOMIC DNA]</scope>
    <source>
        <strain evidence="2 3">DSM 161</strain>
    </source>
</reference>
<accession>A0A2S6N1F2</accession>
<evidence type="ECO:0000313" key="3">
    <source>
        <dbReference type="Proteomes" id="UP000239724"/>
    </source>
</evidence>
<dbReference type="AlphaFoldDB" id="A0A2S6N1F2"/>
<gene>
    <name evidence="2" type="ORF">CCS01_24225</name>
</gene>
<evidence type="ECO:0000256" key="1">
    <source>
        <dbReference type="SAM" id="MobiDB-lite"/>
    </source>
</evidence>
<feature type="region of interest" description="Disordered" evidence="1">
    <location>
        <begin position="270"/>
        <end position="293"/>
    </location>
</feature>
<sequence>MAVRSGILSVVNHRVKPETEAKRDILTGLSRALTALSARMQAQQDAALKITTLAVRAERIAERSWQLTDGRAPLSRRDVDAVVADVKAFAADVAAAAKRAGEEALLGREVAQAIGAHAEDIARLARDIDTLADAAAVRARLRPLSQTLASVPERMKANASTVKEVNRIADLAGDLAERSDRLAAGGTAAHREAVALSRDLRHFAEEATAISLEMTRGSAVAVKAINDMAEQTIGLSLGKPVPDKPPSAQERMQILVQEAKPPRDEVWVSTTKRQDSHQIKGATVWSGASASKR</sequence>
<protein>
    <submittedName>
        <fullName evidence="2">Uncharacterized protein</fullName>
    </submittedName>
</protein>
<keyword evidence="3" id="KW-1185">Reference proteome</keyword>
<proteinExistence type="predicted"/>
<name>A0A2S6N1F2_RHOGL</name>
<organism evidence="2 3">
    <name type="scientific">Rhodopila globiformis</name>
    <name type="common">Rhodopseudomonas globiformis</name>
    <dbReference type="NCBI Taxonomy" id="1071"/>
    <lineage>
        <taxon>Bacteria</taxon>
        <taxon>Pseudomonadati</taxon>
        <taxon>Pseudomonadota</taxon>
        <taxon>Alphaproteobacteria</taxon>
        <taxon>Acetobacterales</taxon>
        <taxon>Acetobacteraceae</taxon>
        <taxon>Rhodopila</taxon>
    </lineage>
</organism>
<evidence type="ECO:0000313" key="2">
    <source>
        <dbReference type="EMBL" id="PPQ28447.1"/>
    </source>
</evidence>
<dbReference type="Proteomes" id="UP000239724">
    <property type="component" value="Unassembled WGS sequence"/>
</dbReference>